<comment type="similarity">
    <text evidence="1">Belongs to the eukaryotic RPB4 RNA polymerase subunit family.</text>
</comment>
<dbReference type="Gene3D" id="1.10.150.80">
    <property type="entry name" value="HRDC domain"/>
    <property type="match status" value="1"/>
</dbReference>
<dbReference type="InterPro" id="IPR010924">
    <property type="entry name" value="Rpo4"/>
</dbReference>
<dbReference type="InterPro" id="IPR044876">
    <property type="entry name" value="HRDC_dom_sf"/>
</dbReference>
<keyword evidence="1" id="KW-0804">Transcription</keyword>
<dbReference type="Pfam" id="PF03874">
    <property type="entry name" value="RNA_pol_Rpb4"/>
    <property type="match status" value="1"/>
</dbReference>
<dbReference type="PANTHER" id="PTHR39646:SF1">
    <property type="entry name" value="DNA-DIRECTED RNA POLYMERASE SUBUNIT RPO4"/>
    <property type="match status" value="1"/>
</dbReference>
<dbReference type="GO" id="GO:0000166">
    <property type="term" value="F:nucleotide binding"/>
    <property type="evidence" value="ECO:0007669"/>
    <property type="project" value="InterPro"/>
</dbReference>
<gene>
    <name evidence="1" type="primary">rpo4</name>
    <name evidence="1" type="synonym">rpoF</name>
    <name evidence="2" type="ORF">B7O98_05720</name>
</gene>
<dbReference type="PANTHER" id="PTHR39646">
    <property type="entry name" value="RNA POLYMERASE RPB4"/>
    <property type="match status" value="1"/>
</dbReference>
<dbReference type="PIRSF" id="PIRSF005053">
    <property type="entry name" value="RNA_pol_F_arch"/>
    <property type="match status" value="1"/>
</dbReference>
<protein>
    <recommendedName>
        <fullName evidence="1">DNA-directed RNA polymerase subunit Rpo4</fullName>
        <ecNumber evidence="1">2.7.7.6</ecNumber>
    </recommendedName>
    <alternativeName>
        <fullName evidence="1">DNA-directed RNA polymerase subunit F</fullName>
    </alternativeName>
</protein>
<name>A0A2R7Y458_9CREN</name>
<evidence type="ECO:0000313" key="2">
    <source>
        <dbReference type="EMBL" id="PUA32169.1"/>
    </source>
</evidence>
<comment type="subcellular location">
    <subcellularLocation>
        <location evidence="1">Cytoplasm</location>
    </subcellularLocation>
</comment>
<dbReference type="AlphaFoldDB" id="A0A2R7Y458"/>
<comment type="subunit">
    <text evidence="1">Part of the RNA polymerase complex. Forms a stalk with Rpo7 that extends from the main structure.</text>
</comment>
<keyword evidence="1" id="KW-0240">DNA-directed RNA polymerase</keyword>
<proteinExistence type="inferred from homology"/>
<evidence type="ECO:0000313" key="3">
    <source>
        <dbReference type="Proteomes" id="UP000244093"/>
    </source>
</evidence>
<dbReference type="EMBL" id="NBVN01000004">
    <property type="protein sequence ID" value="PUA32169.1"/>
    <property type="molecule type" value="Genomic_DNA"/>
</dbReference>
<accession>A0A2R7Y458</accession>
<keyword evidence="1" id="KW-0548">Nucleotidyltransferase</keyword>
<reference evidence="2 3" key="1">
    <citation type="journal article" date="2018" name="Syst. Appl. Microbiol.">
        <title>A new symbiotic nanoarchaeote (Candidatus Nanoclepta minutus) and its host (Zestosphaera tikiterensis gen. nov., sp. nov.) from a New Zealand hot spring.</title>
        <authorList>
            <person name="St John E."/>
            <person name="Liu Y."/>
            <person name="Podar M."/>
            <person name="Stott M.B."/>
            <person name="Meneghin J."/>
            <person name="Chen Z."/>
            <person name="Lagutin K."/>
            <person name="Mitchell K."/>
            <person name="Reysenbach A.L."/>
        </authorList>
    </citation>
    <scope>NUCLEOTIDE SEQUENCE [LARGE SCALE GENOMIC DNA]</scope>
    <source>
        <strain evidence="2">NZ3</strain>
    </source>
</reference>
<keyword evidence="1" id="KW-0963">Cytoplasm</keyword>
<dbReference type="GO" id="GO:0005737">
    <property type="term" value="C:cytoplasm"/>
    <property type="evidence" value="ECO:0007669"/>
    <property type="project" value="UniProtKB-SubCell"/>
</dbReference>
<dbReference type="GO" id="GO:0000428">
    <property type="term" value="C:DNA-directed RNA polymerase complex"/>
    <property type="evidence" value="ECO:0007669"/>
    <property type="project" value="UniProtKB-KW"/>
</dbReference>
<comment type="catalytic activity">
    <reaction evidence="1">
        <text>RNA(n) + a ribonucleoside 5'-triphosphate = RNA(n+1) + diphosphate</text>
        <dbReference type="Rhea" id="RHEA:21248"/>
        <dbReference type="Rhea" id="RHEA-COMP:14527"/>
        <dbReference type="Rhea" id="RHEA-COMP:17342"/>
        <dbReference type="ChEBI" id="CHEBI:33019"/>
        <dbReference type="ChEBI" id="CHEBI:61557"/>
        <dbReference type="ChEBI" id="CHEBI:140395"/>
        <dbReference type="EC" id="2.7.7.6"/>
    </reaction>
</comment>
<dbReference type="EC" id="2.7.7.6" evidence="1"/>
<comment type="caution">
    <text evidence="2">The sequence shown here is derived from an EMBL/GenBank/DDBJ whole genome shotgun (WGS) entry which is preliminary data.</text>
</comment>
<dbReference type="Proteomes" id="UP000244093">
    <property type="component" value="Unassembled WGS sequence"/>
</dbReference>
<sequence>MRIKSYRNVTYDTVIRIIEDLKSKGIELDSLSIRVSEYLHKFTKCDKGEELVKALTEKGLNEITSVMIANIVPKNIDELRSLLNFETQTFNEEKLNEILALVNSFCG</sequence>
<dbReference type="InterPro" id="IPR005574">
    <property type="entry name" value="Rpb4/RPC9"/>
</dbReference>
<comment type="function">
    <text evidence="1">DNA-dependent RNA polymerase (RNAP) catalyzes the transcription of DNA into RNA using the four ribonucleoside triphosphates as substrates. This subunit is less well bound than the others.</text>
</comment>
<keyword evidence="1" id="KW-0808">Transferase</keyword>
<dbReference type="GO" id="GO:0006352">
    <property type="term" value="P:DNA-templated transcription initiation"/>
    <property type="evidence" value="ECO:0007669"/>
    <property type="project" value="InterPro"/>
</dbReference>
<dbReference type="InterPro" id="IPR010997">
    <property type="entry name" value="HRDC-like_sf"/>
</dbReference>
<dbReference type="HAMAP" id="MF_00864">
    <property type="entry name" value="RNApol_arch_Rpo4"/>
    <property type="match status" value="1"/>
</dbReference>
<evidence type="ECO:0000256" key="1">
    <source>
        <dbReference type="HAMAP-Rule" id="MF_00864"/>
    </source>
</evidence>
<dbReference type="SUPFAM" id="SSF47819">
    <property type="entry name" value="HRDC-like"/>
    <property type="match status" value="1"/>
</dbReference>
<organism evidence="2 3">
    <name type="scientific">Zestosphaera tikiterensis</name>
    <dbReference type="NCBI Taxonomy" id="1973259"/>
    <lineage>
        <taxon>Archaea</taxon>
        <taxon>Thermoproteota</taxon>
        <taxon>Thermoprotei</taxon>
        <taxon>Desulfurococcales</taxon>
        <taxon>Desulfurococcaceae</taxon>
        <taxon>Zestosphaera</taxon>
    </lineage>
</organism>
<dbReference type="GO" id="GO:0003899">
    <property type="term" value="F:DNA-directed RNA polymerase activity"/>
    <property type="evidence" value="ECO:0007669"/>
    <property type="project" value="UniProtKB-UniRule"/>
</dbReference>